<dbReference type="Gene3D" id="1.10.150.170">
    <property type="entry name" value="Putative methyltransferase TM0872, insert domain"/>
    <property type="match status" value="1"/>
</dbReference>
<dbReference type="GO" id="GO:0005737">
    <property type="term" value="C:cytoplasm"/>
    <property type="evidence" value="ECO:0007669"/>
    <property type="project" value="TreeGrafter"/>
</dbReference>
<dbReference type="SUPFAM" id="SSF81799">
    <property type="entry name" value="Putative methyltransferase TM0872, insert domain"/>
    <property type="match status" value="1"/>
</dbReference>
<dbReference type="Pfam" id="PF01795">
    <property type="entry name" value="Methyltransf_5"/>
    <property type="match status" value="1"/>
</dbReference>
<dbReference type="NCBIfam" id="TIGR00006">
    <property type="entry name" value="16S rRNA (cytosine(1402)-N(4))-methyltransferase RsmH"/>
    <property type="match status" value="1"/>
</dbReference>
<dbReference type="AlphaFoldDB" id="A0A9D9E3D8"/>
<proteinExistence type="inferred from homology"/>
<evidence type="ECO:0000256" key="2">
    <source>
        <dbReference type="ARBA" id="ARBA00022552"/>
    </source>
</evidence>
<accession>A0A9D9E3D8</accession>
<evidence type="ECO:0000256" key="1">
    <source>
        <dbReference type="ARBA" id="ARBA00010396"/>
    </source>
</evidence>
<keyword evidence="4 6" id="KW-0808">Transferase</keyword>
<dbReference type="InterPro" id="IPR002903">
    <property type="entry name" value="RsmH"/>
</dbReference>
<reference evidence="6" key="1">
    <citation type="submission" date="2020-10" db="EMBL/GenBank/DDBJ databases">
        <authorList>
            <person name="Gilroy R."/>
        </authorList>
    </citation>
    <scope>NUCLEOTIDE SEQUENCE</scope>
    <source>
        <strain evidence="6">G3-4614</strain>
    </source>
</reference>
<evidence type="ECO:0000313" key="7">
    <source>
        <dbReference type="Proteomes" id="UP000823636"/>
    </source>
</evidence>
<dbReference type="InterPro" id="IPR023397">
    <property type="entry name" value="SAM-dep_MeTrfase_MraW_recog"/>
</dbReference>
<dbReference type="EMBL" id="JADIMW010000061">
    <property type="protein sequence ID" value="MBO8438348.1"/>
    <property type="molecule type" value="Genomic_DNA"/>
</dbReference>
<dbReference type="Proteomes" id="UP000823636">
    <property type="component" value="Unassembled WGS sequence"/>
</dbReference>
<evidence type="ECO:0000313" key="6">
    <source>
        <dbReference type="EMBL" id="MBO8438348.1"/>
    </source>
</evidence>
<dbReference type="PANTHER" id="PTHR11265">
    <property type="entry name" value="S-ADENOSYL-METHYLTRANSFERASE MRAW"/>
    <property type="match status" value="1"/>
</dbReference>
<comment type="caution">
    <text evidence="6">The sequence shown here is derived from an EMBL/GenBank/DDBJ whole genome shotgun (WGS) entry which is preliminary data.</text>
</comment>
<dbReference type="PANTHER" id="PTHR11265:SF0">
    <property type="entry name" value="12S RRNA N4-METHYLCYTIDINE METHYLTRANSFERASE"/>
    <property type="match status" value="1"/>
</dbReference>
<evidence type="ECO:0000256" key="5">
    <source>
        <dbReference type="ARBA" id="ARBA00022691"/>
    </source>
</evidence>
<name>A0A9D9E3D8_9BACT</name>
<comment type="similarity">
    <text evidence="1">Belongs to the methyltransferase superfamily. RsmH family.</text>
</comment>
<feature type="non-terminal residue" evidence="6">
    <location>
        <position position="236"/>
    </location>
</feature>
<organism evidence="6 7">
    <name type="scientific">Candidatus Caccoplasma merdipullorum</name>
    <dbReference type="NCBI Taxonomy" id="2840718"/>
    <lineage>
        <taxon>Bacteria</taxon>
        <taxon>Pseudomonadati</taxon>
        <taxon>Bacteroidota</taxon>
        <taxon>Bacteroidia</taxon>
        <taxon>Bacteroidales</taxon>
        <taxon>Bacteroidaceae</taxon>
        <taxon>Bacteroidaceae incertae sedis</taxon>
        <taxon>Candidatus Caccoplasma</taxon>
    </lineage>
</organism>
<evidence type="ECO:0000256" key="4">
    <source>
        <dbReference type="ARBA" id="ARBA00022679"/>
    </source>
</evidence>
<protein>
    <submittedName>
        <fullName evidence="6">16S rRNA (Cytosine(1402)-N(4))-methyltransferase RsmH</fullName>
        <ecNumber evidence="6">2.1.1.199</ecNumber>
    </submittedName>
</protein>
<sequence>MQSPVYHISALLSESVDALGVCGEGTYVDVTFGGGGHSKEILRRLDAGGRLFAFDQDEDAMENVIDDPRFVFVRGNFRFLRNFMRYYGVEKVNGIIADLGVSFHHFDMPERGFSFRLGGKLDMRMNRAAAVSAADIVNLYDEERLAALFYNYGELKNSRRIAAAVVARRRTGQISDVDVLVETVMPLINPKQQKKELSQLFQALRIEVNDELGSLRAMLRQGAELLVSGGRFAVLT</sequence>
<dbReference type="InterPro" id="IPR029063">
    <property type="entry name" value="SAM-dependent_MTases_sf"/>
</dbReference>
<dbReference type="GO" id="GO:0071424">
    <property type="term" value="F:rRNA (cytosine-N4-)-methyltransferase activity"/>
    <property type="evidence" value="ECO:0007669"/>
    <property type="project" value="TreeGrafter"/>
</dbReference>
<keyword evidence="3 6" id="KW-0489">Methyltransferase</keyword>
<gene>
    <name evidence="6" type="primary">rsmH</name>
    <name evidence="6" type="ORF">IAC54_05550</name>
</gene>
<reference evidence="6" key="2">
    <citation type="journal article" date="2021" name="PeerJ">
        <title>Extensive microbial diversity within the chicken gut microbiome revealed by metagenomics and culture.</title>
        <authorList>
            <person name="Gilroy R."/>
            <person name="Ravi A."/>
            <person name="Getino M."/>
            <person name="Pursley I."/>
            <person name="Horton D.L."/>
            <person name="Alikhan N.F."/>
            <person name="Baker D."/>
            <person name="Gharbi K."/>
            <person name="Hall N."/>
            <person name="Watson M."/>
            <person name="Adriaenssens E.M."/>
            <person name="Foster-Nyarko E."/>
            <person name="Jarju S."/>
            <person name="Secka A."/>
            <person name="Antonio M."/>
            <person name="Oren A."/>
            <person name="Chaudhuri R.R."/>
            <person name="La Ragione R."/>
            <person name="Hildebrand F."/>
            <person name="Pallen M.J."/>
        </authorList>
    </citation>
    <scope>NUCLEOTIDE SEQUENCE</scope>
    <source>
        <strain evidence="6">G3-4614</strain>
    </source>
</reference>
<keyword evidence="2" id="KW-0698">rRNA processing</keyword>
<dbReference type="GO" id="GO:0070475">
    <property type="term" value="P:rRNA base methylation"/>
    <property type="evidence" value="ECO:0007669"/>
    <property type="project" value="TreeGrafter"/>
</dbReference>
<dbReference type="Gene3D" id="3.40.50.150">
    <property type="entry name" value="Vaccinia Virus protein VP39"/>
    <property type="match status" value="1"/>
</dbReference>
<evidence type="ECO:0000256" key="3">
    <source>
        <dbReference type="ARBA" id="ARBA00022603"/>
    </source>
</evidence>
<dbReference type="SUPFAM" id="SSF53335">
    <property type="entry name" value="S-adenosyl-L-methionine-dependent methyltransferases"/>
    <property type="match status" value="1"/>
</dbReference>
<keyword evidence="5" id="KW-0949">S-adenosyl-L-methionine</keyword>
<dbReference type="EC" id="2.1.1.199" evidence="6"/>